<sequence length="109" mass="12961">ECLDIIEILKKIQNKQNNQIVSIKKKLPMNRKYPAFKCVNKWLEKYYKGVNTGISIEIKNLKDLEVKFMTQEYNTAVKEFKDLFEYNLKYLSFLNSLDSIKKYGFSGDF</sequence>
<name>A0ABN7WXC1_GIGMA</name>
<dbReference type="Proteomes" id="UP000789901">
    <property type="component" value="Unassembled WGS sequence"/>
</dbReference>
<feature type="non-terminal residue" evidence="1">
    <location>
        <position position="109"/>
    </location>
</feature>
<evidence type="ECO:0000313" key="2">
    <source>
        <dbReference type="Proteomes" id="UP000789901"/>
    </source>
</evidence>
<keyword evidence="2" id="KW-1185">Reference proteome</keyword>
<accession>A0ABN7WXC1</accession>
<proteinExistence type="predicted"/>
<gene>
    <name evidence="1" type="ORF">GMARGA_LOCUS36324</name>
</gene>
<protein>
    <submittedName>
        <fullName evidence="1">29315_t:CDS:1</fullName>
    </submittedName>
</protein>
<dbReference type="EMBL" id="CAJVQB010071088">
    <property type="protein sequence ID" value="CAG8843046.1"/>
    <property type="molecule type" value="Genomic_DNA"/>
</dbReference>
<organism evidence="1 2">
    <name type="scientific">Gigaspora margarita</name>
    <dbReference type="NCBI Taxonomy" id="4874"/>
    <lineage>
        <taxon>Eukaryota</taxon>
        <taxon>Fungi</taxon>
        <taxon>Fungi incertae sedis</taxon>
        <taxon>Mucoromycota</taxon>
        <taxon>Glomeromycotina</taxon>
        <taxon>Glomeromycetes</taxon>
        <taxon>Diversisporales</taxon>
        <taxon>Gigasporaceae</taxon>
        <taxon>Gigaspora</taxon>
    </lineage>
</organism>
<feature type="non-terminal residue" evidence="1">
    <location>
        <position position="1"/>
    </location>
</feature>
<reference evidence="1 2" key="1">
    <citation type="submission" date="2021-06" db="EMBL/GenBank/DDBJ databases">
        <authorList>
            <person name="Kallberg Y."/>
            <person name="Tangrot J."/>
            <person name="Rosling A."/>
        </authorList>
    </citation>
    <scope>NUCLEOTIDE SEQUENCE [LARGE SCALE GENOMIC DNA]</scope>
    <source>
        <strain evidence="1 2">120-4 pot B 10/14</strain>
    </source>
</reference>
<evidence type="ECO:0000313" key="1">
    <source>
        <dbReference type="EMBL" id="CAG8843046.1"/>
    </source>
</evidence>
<comment type="caution">
    <text evidence="1">The sequence shown here is derived from an EMBL/GenBank/DDBJ whole genome shotgun (WGS) entry which is preliminary data.</text>
</comment>